<name>A0ABS7EKQ9_9GAMM</name>
<evidence type="ECO:0000313" key="4">
    <source>
        <dbReference type="Proteomes" id="UP001166251"/>
    </source>
</evidence>
<evidence type="ECO:0000313" key="3">
    <source>
        <dbReference type="EMBL" id="MBW8192951.1"/>
    </source>
</evidence>
<keyword evidence="4" id="KW-1185">Reference proteome</keyword>
<gene>
    <name evidence="3" type="ORF">K0504_18115</name>
</gene>
<dbReference type="InterPro" id="IPR006171">
    <property type="entry name" value="TOPRIM_dom"/>
</dbReference>
<accession>A0ABS7EKQ9</accession>
<dbReference type="InterPro" id="IPR055570">
    <property type="entry name" value="DUF7146"/>
</dbReference>
<dbReference type="Proteomes" id="UP001166251">
    <property type="component" value="Unassembled WGS sequence"/>
</dbReference>
<sequence>MYRPEHSKISKVKALVESSGGWRKVFSNYPGLSHAIEKADKSNASNPPQVPCPRSLQGKTKFRLFKDWEYTGGGYHNDEGAMPDGIEVMTFMEGSKNGALDVIIDILGGDLRSVTKHQIQHVQQQQQSVREQQLDPQEVAQRQTKVEKVFSRASFARDSQAVHNYLRSRGLQGDFRLLPDALGFADPLWYGDDTTTQPLKLAGMLGIMSDSDNRNVTLHRTFLNPTTGAKAKVKQPKQLMQSPSYIGGCSIKLDQPIAAGDGALIGLCEGIETALACREATGLPMWSCYSNTLLEMVELYDGITNVVIFADKDVSGAGQRSAATLARRLRTAGIDVQVHVPELDIPEGAKSVDWLDVYVQEGALAFPFGIPPQFAVNTGVTLPEEA</sequence>
<dbReference type="CDD" id="cd01029">
    <property type="entry name" value="TOPRIM_primases"/>
    <property type="match status" value="1"/>
</dbReference>
<reference evidence="3" key="1">
    <citation type="submission" date="2021-07" db="EMBL/GenBank/DDBJ databases">
        <title>Neiella marina sp. nov., isolated from the intestinal content of sea cucumber Apostichopus japonicus.</title>
        <authorList>
            <person name="Bai X."/>
        </authorList>
    </citation>
    <scope>NUCLEOTIDE SEQUENCE</scope>
    <source>
        <strain evidence="3">126</strain>
    </source>
</reference>
<feature type="domain" description="Toprim" evidence="1">
    <location>
        <begin position="265"/>
        <end position="363"/>
    </location>
</feature>
<dbReference type="RefSeq" id="WP_220105573.1">
    <property type="nucleotide sequence ID" value="NZ_JAHZSS010000035.1"/>
</dbReference>
<dbReference type="Pfam" id="PF13362">
    <property type="entry name" value="Toprim_3"/>
    <property type="match status" value="1"/>
</dbReference>
<dbReference type="EMBL" id="JAHZSS010000035">
    <property type="protein sequence ID" value="MBW8192951.1"/>
    <property type="molecule type" value="Genomic_DNA"/>
</dbReference>
<dbReference type="InterPro" id="IPR034154">
    <property type="entry name" value="TOPRIM_DnaG/twinkle"/>
</dbReference>
<feature type="domain" description="DUF7146" evidence="2">
    <location>
        <begin position="141"/>
        <end position="243"/>
    </location>
</feature>
<protein>
    <submittedName>
        <fullName evidence="3">Toprim domain-containing protein</fullName>
    </submittedName>
</protein>
<dbReference type="Pfam" id="PF23639">
    <property type="entry name" value="DUF7146"/>
    <property type="match status" value="1"/>
</dbReference>
<comment type="caution">
    <text evidence="3">The sequence shown here is derived from an EMBL/GenBank/DDBJ whole genome shotgun (WGS) entry which is preliminary data.</text>
</comment>
<organism evidence="3 4">
    <name type="scientific">Neiella holothuriorum</name>
    <dbReference type="NCBI Taxonomy" id="2870530"/>
    <lineage>
        <taxon>Bacteria</taxon>
        <taxon>Pseudomonadati</taxon>
        <taxon>Pseudomonadota</taxon>
        <taxon>Gammaproteobacteria</taxon>
        <taxon>Alteromonadales</taxon>
        <taxon>Echinimonadaceae</taxon>
        <taxon>Neiella</taxon>
    </lineage>
</organism>
<evidence type="ECO:0000259" key="2">
    <source>
        <dbReference type="Pfam" id="PF23639"/>
    </source>
</evidence>
<evidence type="ECO:0000259" key="1">
    <source>
        <dbReference type="Pfam" id="PF13362"/>
    </source>
</evidence>
<proteinExistence type="predicted"/>